<evidence type="ECO:0000256" key="8">
    <source>
        <dbReference type="SAM" id="MobiDB-lite"/>
    </source>
</evidence>
<evidence type="ECO:0000256" key="5">
    <source>
        <dbReference type="ARBA" id="ARBA00022691"/>
    </source>
</evidence>
<dbReference type="PROSITE" id="PS50868">
    <property type="entry name" value="POST_SET"/>
    <property type="match status" value="1"/>
</dbReference>
<keyword evidence="3" id="KW-0489">Methyltransferase</keyword>
<dbReference type="SMART" id="SM00317">
    <property type="entry name" value="SET"/>
    <property type="match status" value="1"/>
</dbReference>
<evidence type="ECO:0000259" key="9">
    <source>
        <dbReference type="PROSITE" id="PS50280"/>
    </source>
</evidence>
<accession>A0A0C9X7X8</accession>
<dbReference type="HOGENOM" id="CLU_020840_8_2_1"/>
<feature type="compositionally biased region" description="Low complexity" evidence="8">
    <location>
        <begin position="176"/>
        <end position="186"/>
    </location>
</feature>
<dbReference type="Proteomes" id="UP000054477">
    <property type="component" value="Unassembled WGS sequence"/>
</dbReference>
<evidence type="ECO:0000256" key="4">
    <source>
        <dbReference type="ARBA" id="ARBA00022679"/>
    </source>
</evidence>
<organism evidence="12 13">
    <name type="scientific">Laccaria amethystina LaAM-08-1</name>
    <dbReference type="NCBI Taxonomy" id="1095629"/>
    <lineage>
        <taxon>Eukaryota</taxon>
        <taxon>Fungi</taxon>
        <taxon>Dikarya</taxon>
        <taxon>Basidiomycota</taxon>
        <taxon>Agaricomycotina</taxon>
        <taxon>Agaricomycetes</taxon>
        <taxon>Agaricomycetidae</taxon>
        <taxon>Agaricales</taxon>
        <taxon>Agaricineae</taxon>
        <taxon>Hydnangiaceae</taxon>
        <taxon>Laccaria</taxon>
    </lineage>
</organism>
<dbReference type="SUPFAM" id="SSF82199">
    <property type="entry name" value="SET domain"/>
    <property type="match status" value="1"/>
</dbReference>
<evidence type="ECO:0000259" key="11">
    <source>
        <dbReference type="PROSITE" id="PS50868"/>
    </source>
</evidence>
<feature type="domain" description="Post-SET" evidence="11">
    <location>
        <begin position="574"/>
        <end position="590"/>
    </location>
</feature>
<dbReference type="Pfam" id="PF00856">
    <property type="entry name" value="SET"/>
    <property type="match status" value="1"/>
</dbReference>
<keyword evidence="13" id="KW-1185">Reference proteome</keyword>
<dbReference type="Pfam" id="PF05033">
    <property type="entry name" value="Pre-SET"/>
    <property type="match status" value="1"/>
</dbReference>
<dbReference type="InterPro" id="IPR050973">
    <property type="entry name" value="H3K9_Histone-Lys_N-MTase"/>
</dbReference>
<comment type="subcellular location">
    <subcellularLocation>
        <location evidence="1">Chromosome</location>
    </subcellularLocation>
</comment>
<keyword evidence="7" id="KW-0862">Zinc</keyword>
<dbReference type="EMBL" id="KN838611">
    <property type="protein sequence ID" value="KIK01181.1"/>
    <property type="molecule type" value="Genomic_DNA"/>
</dbReference>
<dbReference type="InterPro" id="IPR007728">
    <property type="entry name" value="Pre-SET_dom"/>
</dbReference>
<keyword evidence="6" id="KW-0479">Metal-binding</keyword>
<keyword evidence="2" id="KW-0158">Chromosome</keyword>
<dbReference type="GO" id="GO:0005634">
    <property type="term" value="C:nucleus"/>
    <property type="evidence" value="ECO:0007669"/>
    <property type="project" value="InterPro"/>
</dbReference>
<dbReference type="OrthoDB" id="308383at2759"/>
<protein>
    <recommendedName>
        <fullName evidence="14">SET domain-containing protein</fullName>
    </recommendedName>
</protein>
<keyword evidence="5" id="KW-0949">S-adenosyl-L-methionine</keyword>
<reference evidence="12 13" key="1">
    <citation type="submission" date="2014-04" db="EMBL/GenBank/DDBJ databases">
        <authorList>
            <consortium name="DOE Joint Genome Institute"/>
            <person name="Kuo A."/>
            <person name="Kohler A."/>
            <person name="Nagy L.G."/>
            <person name="Floudas D."/>
            <person name="Copeland A."/>
            <person name="Barry K.W."/>
            <person name="Cichocki N."/>
            <person name="Veneault-Fourrey C."/>
            <person name="LaButti K."/>
            <person name="Lindquist E.A."/>
            <person name="Lipzen A."/>
            <person name="Lundell T."/>
            <person name="Morin E."/>
            <person name="Murat C."/>
            <person name="Sun H."/>
            <person name="Tunlid A."/>
            <person name="Henrissat B."/>
            <person name="Grigoriev I.V."/>
            <person name="Hibbett D.S."/>
            <person name="Martin F."/>
            <person name="Nordberg H.P."/>
            <person name="Cantor M.N."/>
            <person name="Hua S.X."/>
        </authorList>
    </citation>
    <scope>NUCLEOTIDE SEQUENCE [LARGE SCALE GENOMIC DNA]</scope>
    <source>
        <strain evidence="12 13">LaAM-08-1</strain>
    </source>
</reference>
<feature type="domain" description="Pre-SET" evidence="10">
    <location>
        <begin position="346"/>
        <end position="415"/>
    </location>
</feature>
<dbReference type="PROSITE" id="PS50867">
    <property type="entry name" value="PRE_SET"/>
    <property type="match status" value="1"/>
</dbReference>
<evidence type="ECO:0000256" key="6">
    <source>
        <dbReference type="ARBA" id="ARBA00022723"/>
    </source>
</evidence>
<dbReference type="STRING" id="1095629.A0A0C9X7X8"/>
<name>A0A0C9X7X8_9AGAR</name>
<proteinExistence type="predicted"/>
<evidence type="ECO:0000313" key="12">
    <source>
        <dbReference type="EMBL" id="KIK01181.1"/>
    </source>
</evidence>
<keyword evidence="4" id="KW-0808">Transferase</keyword>
<dbReference type="GO" id="GO:0042054">
    <property type="term" value="F:histone methyltransferase activity"/>
    <property type="evidence" value="ECO:0007669"/>
    <property type="project" value="InterPro"/>
</dbReference>
<reference evidence="13" key="2">
    <citation type="submission" date="2015-01" db="EMBL/GenBank/DDBJ databases">
        <title>Evolutionary Origins and Diversification of the Mycorrhizal Mutualists.</title>
        <authorList>
            <consortium name="DOE Joint Genome Institute"/>
            <consortium name="Mycorrhizal Genomics Consortium"/>
            <person name="Kohler A."/>
            <person name="Kuo A."/>
            <person name="Nagy L.G."/>
            <person name="Floudas D."/>
            <person name="Copeland A."/>
            <person name="Barry K.W."/>
            <person name="Cichocki N."/>
            <person name="Veneault-Fourrey C."/>
            <person name="LaButti K."/>
            <person name="Lindquist E.A."/>
            <person name="Lipzen A."/>
            <person name="Lundell T."/>
            <person name="Morin E."/>
            <person name="Murat C."/>
            <person name="Riley R."/>
            <person name="Ohm R."/>
            <person name="Sun H."/>
            <person name="Tunlid A."/>
            <person name="Henrissat B."/>
            <person name="Grigoriev I.V."/>
            <person name="Hibbett D.S."/>
            <person name="Martin F."/>
        </authorList>
    </citation>
    <scope>NUCLEOTIDE SEQUENCE [LARGE SCALE GENOMIC DNA]</scope>
    <source>
        <strain evidence="13">LaAM-08-1</strain>
    </source>
</reference>
<dbReference type="InterPro" id="IPR046341">
    <property type="entry name" value="SET_dom_sf"/>
</dbReference>
<feature type="region of interest" description="Disordered" evidence="8">
    <location>
        <begin position="149"/>
        <end position="286"/>
    </location>
</feature>
<feature type="compositionally biased region" description="Polar residues" evidence="8">
    <location>
        <begin position="187"/>
        <end position="223"/>
    </location>
</feature>
<evidence type="ECO:0000259" key="10">
    <source>
        <dbReference type="PROSITE" id="PS50867"/>
    </source>
</evidence>
<dbReference type="GO" id="GO:0008270">
    <property type="term" value="F:zinc ion binding"/>
    <property type="evidence" value="ECO:0007669"/>
    <property type="project" value="InterPro"/>
</dbReference>
<evidence type="ECO:0000256" key="7">
    <source>
        <dbReference type="ARBA" id="ARBA00022833"/>
    </source>
</evidence>
<evidence type="ECO:0000256" key="2">
    <source>
        <dbReference type="ARBA" id="ARBA00022454"/>
    </source>
</evidence>
<dbReference type="PANTHER" id="PTHR46223">
    <property type="entry name" value="HISTONE-LYSINE N-METHYLTRANSFERASE SUV39H"/>
    <property type="match status" value="1"/>
</dbReference>
<gene>
    <name evidence="12" type="ORF">K443DRAFT_678642</name>
</gene>
<sequence length="591" mass="66144">MPKKARERWQRSPTPLESWSDAEGANSDGEWEIEIIGEEVDEEGNVRYEAEWGTWSRKDGTNTTWDNDLLQPQHHEEWDRIQAQRRLDLAKESLDVKVWATLDIHNTNTRLRAQAYDEKLKAAKRTHQDDSDDLPARMAELMASQAHLFNEPSISEPSTKKLKTSTPRTQNLRAKSFSSVGKRSSSITSGKHSIGETSTASTLSVGTSGSSRQTASTLLTPFSVSPPPKRIVASSSSKGKGKRVAASPRLRPLSPSPVPMPVPSETRTIKPLPSRSGRKVSRRPTKTTREILEDCWNKMSNSAAPISFFNDVDDEQVPPLCENFRYLESVYNDPNGFQVVDDGFLVRCDCDVCIEATYCHCQSNSGLVDERGHRAFAYTVDGLFAFNVSPGDEVVECNKCCRCDMGCQNRVSQQPRDFSVQVFKTPDRGWGVRSMEDIPRGKVLGLYTGLLRTRRAADDLGHDRRSYCFDLDGQEVQDGADSENDSMSGRDEEYTVDSLRCGNWTRFINHSCDPNLQIYLVLHDTIPDRGLHYIAFVATEPIMAMTEFTFDYDPKAAVAPIEGKGKGKVVIPPGCRQCFCGSSQCRQYLKV</sequence>
<evidence type="ECO:0000313" key="13">
    <source>
        <dbReference type="Proteomes" id="UP000054477"/>
    </source>
</evidence>
<evidence type="ECO:0000256" key="1">
    <source>
        <dbReference type="ARBA" id="ARBA00004286"/>
    </source>
</evidence>
<dbReference type="PANTHER" id="PTHR46223:SF3">
    <property type="entry name" value="HISTONE-LYSINE N-METHYLTRANSFERASE SET-23"/>
    <property type="match status" value="1"/>
</dbReference>
<feature type="domain" description="SET" evidence="9">
    <location>
        <begin position="418"/>
        <end position="553"/>
    </location>
</feature>
<evidence type="ECO:0008006" key="14">
    <source>
        <dbReference type="Google" id="ProtNLM"/>
    </source>
</evidence>
<dbReference type="InterPro" id="IPR001214">
    <property type="entry name" value="SET_dom"/>
</dbReference>
<feature type="compositionally biased region" description="Basic residues" evidence="8">
    <location>
        <begin position="276"/>
        <end position="286"/>
    </location>
</feature>
<dbReference type="GO" id="GO:0032259">
    <property type="term" value="P:methylation"/>
    <property type="evidence" value="ECO:0007669"/>
    <property type="project" value="UniProtKB-KW"/>
</dbReference>
<dbReference type="PROSITE" id="PS50280">
    <property type="entry name" value="SET"/>
    <property type="match status" value="1"/>
</dbReference>
<dbReference type="AlphaFoldDB" id="A0A0C9X7X8"/>
<feature type="region of interest" description="Disordered" evidence="8">
    <location>
        <begin position="1"/>
        <end position="30"/>
    </location>
</feature>
<dbReference type="GO" id="GO:0005694">
    <property type="term" value="C:chromosome"/>
    <property type="evidence" value="ECO:0007669"/>
    <property type="project" value="UniProtKB-SubCell"/>
</dbReference>
<dbReference type="InterPro" id="IPR003616">
    <property type="entry name" value="Post-SET_dom"/>
</dbReference>
<feature type="compositionally biased region" description="Polar residues" evidence="8">
    <location>
        <begin position="164"/>
        <end position="173"/>
    </location>
</feature>
<evidence type="ECO:0000256" key="3">
    <source>
        <dbReference type="ARBA" id="ARBA00022603"/>
    </source>
</evidence>
<dbReference type="Gene3D" id="2.170.270.10">
    <property type="entry name" value="SET domain"/>
    <property type="match status" value="1"/>
</dbReference>